<gene>
    <name evidence="1" type="ORF">TGEB3V08_LOCUS3141</name>
</gene>
<reference evidence="1" key="1">
    <citation type="submission" date="2020-11" db="EMBL/GenBank/DDBJ databases">
        <authorList>
            <person name="Tran Van P."/>
        </authorList>
    </citation>
    <scope>NUCLEOTIDE SEQUENCE</scope>
</reference>
<proteinExistence type="predicted"/>
<dbReference type="AlphaFoldDB" id="A0A7R9JTE9"/>
<name>A0A7R9JTE9_TIMGE</name>
<evidence type="ECO:0000313" key="1">
    <source>
        <dbReference type="EMBL" id="CAD7589160.1"/>
    </source>
</evidence>
<sequence>MLSKASYDRSYQRSHTQCDMSLKIRPCDIYKEEYSDCTSIKARFHQYFIYGEMVDCSQWKKDFKNCSKWTSDQNIEAMYLYVASKIIN</sequence>
<dbReference type="EMBL" id="OE839984">
    <property type="protein sequence ID" value="CAD7589160.1"/>
    <property type="molecule type" value="Genomic_DNA"/>
</dbReference>
<dbReference type="Pfam" id="PF11326">
    <property type="entry name" value="PANTS-like"/>
    <property type="match status" value="1"/>
</dbReference>
<accession>A0A7R9JTE9</accession>
<protein>
    <submittedName>
        <fullName evidence="1">Uncharacterized protein</fullName>
    </submittedName>
</protein>
<dbReference type="InterPro" id="IPR021475">
    <property type="entry name" value="Pants/Emi1-like"/>
</dbReference>
<organism evidence="1">
    <name type="scientific">Timema genevievae</name>
    <name type="common">Walking stick</name>
    <dbReference type="NCBI Taxonomy" id="629358"/>
    <lineage>
        <taxon>Eukaryota</taxon>
        <taxon>Metazoa</taxon>
        <taxon>Ecdysozoa</taxon>
        <taxon>Arthropoda</taxon>
        <taxon>Hexapoda</taxon>
        <taxon>Insecta</taxon>
        <taxon>Pterygota</taxon>
        <taxon>Neoptera</taxon>
        <taxon>Polyneoptera</taxon>
        <taxon>Phasmatodea</taxon>
        <taxon>Timematodea</taxon>
        <taxon>Timematoidea</taxon>
        <taxon>Timematidae</taxon>
        <taxon>Timema</taxon>
    </lineage>
</organism>